<dbReference type="InterPro" id="IPR035418">
    <property type="entry name" value="AraC-bd_2"/>
</dbReference>
<evidence type="ECO:0000313" key="6">
    <source>
        <dbReference type="Proteomes" id="UP000183407"/>
    </source>
</evidence>
<dbReference type="Pfam" id="PF14525">
    <property type="entry name" value="AraC_binding_2"/>
    <property type="match status" value="1"/>
</dbReference>
<name>A0A1H4RBM5_RHOJO</name>
<dbReference type="GO" id="GO:0003700">
    <property type="term" value="F:DNA-binding transcription factor activity"/>
    <property type="evidence" value="ECO:0007669"/>
    <property type="project" value="InterPro"/>
</dbReference>
<protein>
    <submittedName>
        <fullName evidence="5">AraC-type DNA-binding protein</fullName>
    </submittedName>
</protein>
<dbReference type="AlphaFoldDB" id="A0A1H4RBM5"/>
<dbReference type="Gene3D" id="1.10.10.60">
    <property type="entry name" value="Homeodomain-like"/>
    <property type="match status" value="1"/>
</dbReference>
<dbReference type="Pfam" id="PF12833">
    <property type="entry name" value="HTH_18"/>
    <property type="match status" value="1"/>
</dbReference>
<evidence type="ECO:0000256" key="2">
    <source>
        <dbReference type="ARBA" id="ARBA00023125"/>
    </source>
</evidence>
<evidence type="ECO:0000256" key="3">
    <source>
        <dbReference type="ARBA" id="ARBA00023163"/>
    </source>
</evidence>
<organism evidence="5 6">
    <name type="scientific">Rhodococcus jostii</name>
    <dbReference type="NCBI Taxonomy" id="132919"/>
    <lineage>
        <taxon>Bacteria</taxon>
        <taxon>Bacillati</taxon>
        <taxon>Actinomycetota</taxon>
        <taxon>Actinomycetes</taxon>
        <taxon>Mycobacteriales</taxon>
        <taxon>Nocardiaceae</taxon>
        <taxon>Rhodococcus</taxon>
    </lineage>
</organism>
<proteinExistence type="predicted"/>
<evidence type="ECO:0000313" key="5">
    <source>
        <dbReference type="EMBL" id="SEC29275.1"/>
    </source>
</evidence>
<feature type="domain" description="HTH araC/xylS-type" evidence="4">
    <location>
        <begin position="211"/>
        <end position="312"/>
    </location>
</feature>
<evidence type="ECO:0000256" key="1">
    <source>
        <dbReference type="ARBA" id="ARBA00023015"/>
    </source>
</evidence>
<dbReference type="SMART" id="SM00342">
    <property type="entry name" value="HTH_ARAC"/>
    <property type="match status" value="1"/>
</dbReference>
<dbReference type="PANTHER" id="PTHR46796:SF6">
    <property type="entry name" value="ARAC SUBFAMILY"/>
    <property type="match status" value="1"/>
</dbReference>
<dbReference type="InterPro" id="IPR018060">
    <property type="entry name" value="HTH_AraC"/>
</dbReference>
<dbReference type="InterPro" id="IPR050204">
    <property type="entry name" value="AraC_XylS_family_regulators"/>
</dbReference>
<gene>
    <name evidence="5" type="ORF">SAMN04490220_1270</name>
</gene>
<dbReference type="EMBL" id="FNTL01000004">
    <property type="protein sequence ID" value="SEC29275.1"/>
    <property type="molecule type" value="Genomic_DNA"/>
</dbReference>
<dbReference type="SUPFAM" id="SSF46689">
    <property type="entry name" value="Homeodomain-like"/>
    <property type="match status" value="1"/>
</dbReference>
<dbReference type="Proteomes" id="UP000183407">
    <property type="component" value="Unassembled WGS sequence"/>
</dbReference>
<keyword evidence="1" id="KW-0805">Transcription regulation</keyword>
<dbReference type="InterPro" id="IPR020449">
    <property type="entry name" value="Tscrpt_reg_AraC-type_HTH"/>
</dbReference>
<evidence type="ECO:0000259" key="4">
    <source>
        <dbReference type="PROSITE" id="PS01124"/>
    </source>
</evidence>
<dbReference type="PROSITE" id="PS01124">
    <property type="entry name" value="HTH_ARAC_FAMILY_2"/>
    <property type="match status" value="1"/>
</dbReference>
<dbReference type="PRINTS" id="PR00032">
    <property type="entry name" value="HTHARAC"/>
</dbReference>
<dbReference type="GO" id="GO:0043565">
    <property type="term" value="F:sequence-specific DNA binding"/>
    <property type="evidence" value="ECO:0007669"/>
    <property type="project" value="InterPro"/>
</dbReference>
<accession>A0A1H4RBM5</accession>
<dbReference type="InterPro" id="IPR009057">
    <property type="entry name" value="Homeodomain-like_sf"/>
</dbReference>
<keyword evidence="3" id="KW-0804">Transcription</keyword>
<keyword evidence="2 5" id="KW-0238">DNA-binding</keyword>
<dbReference type="PANTHER" id="PTHR46796">
    <property type="entry name" value="HTH-TYPE TRANSCRIPTIONAL ACTIVATOR RHAS-RELATED"/>
    <property type="match status" value="1"/>
</dbReference>
<sequence length="317" mass="35406">MTLYSVDTLRSNEHDQRERGDWWRDQVSSIHCPMAFSLADSYQGTLEHQHSDTYQLIRWWGEAEVLSRTAADIRRHPHGAYELLIPVRGEVILEQDRREATITPAVMALTSLDTATVLRHGDGFSSVAFVIPRDRIEARVPTLPHAGTVLDATSGLGRIVVDVVSSLRRERHELTGSQFDAIADRIVDLVALTYNADTAAPCVDVQEGLVTAIRRFVRENAHDPNLTGAVVATRLGWSLRHVQAQLQRIGTTPSDLIREERLALARLRLQDRGWSHQSVTQVAYSSGFGDLSTFSNAYRRAFGERPSDTRSAASEND</sequence>
<reference evidence="6" key="1">
    <citation type="submission" date="2016-10" db="EMBL/GenBank/DDBJ databases">
        <authorList>
            <person name="Varghese N."/>
        </authorList>
    </citation>
    <scope>NUCLEOTIDE SEQUENCE [LARGE SCALE GENOMIC DNA]</scope>
    <source>
        <strain evidence="6">DSM 44719</strain>
    </source>
</reference>